<name>A0A412PFU2_9FIRM</name>
<dbReference type="AlphaFoldDB" id="A0A412PFU2"/>
<dbReference type="Pfam" id="PF18907">
    <property type="entry name" value="DUF5662"/>
    <property type="match status" value="1"/>
</dbReference>
<dbReference type="InterPro" id="IPR043721">
    <property type="entry name" value="DUF5662"/>
</dbReference>
<gene>
    <name evidence="1" type="ORF">DWX20_04750</name>
</gene>
<dbReference type="Proteomes" id="UP000284731">
    <property type="component" value="Unassembled WGS sequence"/>
</dbReference>
<protein>
    <submittedName>
        <fullName evidence="1">Catalase</fullName>
    </submittedName>
</protein>
<accession>A0A412PFU2</accession>
<organism evidence="1 2">
    <name type="scientific">Solobacterium moorei</name>
    <dbReference type="NCBI Taxonomy" id="102148"/>
    <lineage>
        <taxon>Bacteria</taxon>
        <taxon>Bacillati</taxon>
        <taxon>Bacillota</taxon>
        <taxon>Erysipelotrichia</taxon>
        <taxon>Erysipelotrichales</taxon>
        <taxon>Erysipelotrichaceae</taxon>
        <taxon>Solobacterium</taxon>
    </lineage>
</organism>
<evidence type="ECO:0000313" key="2">
    <source>
        <dbReference type="Proteomes" id="UP000284731"/>
    </source>
</evidence>
<dbReference type="RefSeq" id="WP_118764931.1">
    <property type="nucleotide sequence ID" value="NZ_CABJCF010000002.1"/>
</dbReference>
<dbReference type="EMBL" id="QRWX01000002">
    <property type="protein sequence ID" value="RGT56491.1"/>
    <property type="molecule type" value="Genomic_DNA"/>
</dbReference>
<proteinExistence type="predicted"/>
<comment type="caution">
    <text evidence="1">The sequence shown here is derived from an EMBL/GenBank/DDBJ whole genome shotgun (WGS) entry which is preliminary data.</text>
</comment>
<reference evidence="1 2" key="1">
    <citation type="submission" date="2018-08" db="EMBL/GenBank/DDBJ databases">
        <title>A genome reference for cultivated species of the human gut microbiota.</title>
        <authorList>
            <person name="Zou Y."/>
            <person name="Xue W."/>
            <person name="Luo G."/>
        </authorList>
    </citation>
    <scope>NUCLEOTIDE SEQUENCE [LARGE SCALE GENOMIC DNA]</scope>
    <source>
        <strain evidence="1 2">AF18-46</strain>
    </source>
</reference>
<evidence type="ECO:0000313" key="1">
    <source>
        <dbReference type="EMBL" id="RGT56491.1"/>
    </source>
</evidence>
<sequence>MSKNNKPTFLQKTFHHLKTIGEHRSLVRKLCFQCGLYKQGLTHDLSKYSFAELIPSIRYYQGYRSPYTREKELNGYSLGWLHHKGRNKHHWEYWWDKIDGKWQAIKMPQTYVVESICDRIAACKVYQKEQYTQASPLNYYLNSNDEQNLHPLTANLFERILRYIQKNGEEDTFKRIKELLHQQKDLYKSF</sequence>